<dbReference type="SUPFAM" id="SSF52058">
    <property type="entry name" value="L domain-like"/>
    <property type="match status" value="1"/>
</dbReference>
<comment type="similarity">
    <text evidence="1">Belongs to the RLP family.</text>
</comment>
<evidence type="ECO:0000256" key="3">
    <source>
        <dbReference type="ARBA" id="ARBA00022737"/>
    </source>
</evidence>
<comment type="caution">
    <text evidence="5">The sequence shown here is derived from an EMBL/GenBank/DDBJ whole genome shotgun (WGS) entry which is preliminary data.</text>
</comment>
<dbReference type="EMBL" id="JAYWIO010000001">
    <property type="protein sequence ID" value="KAK7287387.1"/>
    <property type="molecule type" value="Genomic_DNA"/>
</dbReference>
<protein>
    <submittedName>
        <fullName evidence="5">Uncharacterized protein</fullName>
    </submittedName>
</protein>
<name>A0AAN9P756_CROPI</name>
<reference evidence="5 6" key="1">
    <citation type="submission" date="2024-01" db="EMBL/GenBank/DDBJ databases">
        <title>The genomes of 5 underutilized Papilionoideae crops provide insights into root nodulation and disease resistanc.</title>
        <authorList>
            <person name="Yuan L."/>
        </authorList>
    </citation>
    <scope>NUCLEOTIDE SEQUENCE [LARGE SCALE GENOMIC DNA]</scope>
    <source>
        <strain evidence="5">ZHUSHIDOU_FW_LH</strain>
        <tissue evidence="5">Leaf</tissue>
    </source>
</reference>
<accession>A0AAN9P756</accession>
<keyword evidence="4" id="KW-0732">Signal</keyword>
<proteinExistence type="inferred from homology"/>
<keyword evidence="2" id="KW-0433">Leucine-rich repeat</keyword>
<feature type="chain" id="PRO_5042908251" evidence="4">
    <location>
        <begin position="18"/>
        <end position="147"/>
    </location>
</feature>
<evidence type="ECO:0000256" key="4">
    <source>
        <dbReference type="SAM" id="SignalP"/>
    </source>
</evidence>
<dbReference type="InterPro" id="IPR051502">
    <property type="entry name" value="RLP_Defense_Trigger"/>
</dbReference>
<evidence type="ECO:0000313" key="6">
    <source>
        <dbReference type="Proteomes" id="UP001372338"/>
    </source>
</evidence>
<keyword evidence="3" id="KW-0677">Repeat</keyword>
<dbReference type="AlphaFoldDB" id="A0AAN9P756"/>
<sequence length="147" mass="16896">MIPILFPFPIFLVYLTSLEFSGYKLKRELHRRLLENNSRTKGLVLKNCSIIGTLQAFVGMCRIDVSDCAIIGQRHDISSIFLNLRLLNMFMNAIHGSLPNEFGKMNSLDLSDNHLKNTKEQMVILASFMLQMFILLRQIHTLVENDP</sequence>
<organism evidence="5 6">
    <name type="scientific">Crotalaria pallida</name>
    <name type="common">Smooth rattlebox</name>
    <name type="synonym">Crotalaria striata</name>
    <dbReference type="NCBI Taxonomy" id="3830"/>
    <lineage>
        <taxon>Eukaryota</taxon>
        <taxon>Viridiplantae</taxon>
        <taxon>Streptophyta</taxon>
        <taxon>Embryophyta</taxon>
        <taxon>Tracheophyta</taxon>
        <taxon>Spermatophyta</taxon>
        <taxon>Magnoliopsida</taxon>
        <taxon>eudicotyledons</taxon>
        <taxon>Gunneridae</taxon>
        <taxon>Pentapetalae</taxon>
        <taxon>rosids</taxon>
        <taxon>fabids</taxon>
        <taxon>Fabales</taxon>
        <taxon>Fabaceae</taxon>
        <taxon>Papilionoideae</taxon>
        <taxon>50 kb inversion clade</taxon>
        <taxon>genistoids sensu lato</taxon>
        <taxon>core genistoids</taxon>
        <taxon>Crotalarieae</taxon>
        <taxon>Crotalaria</taxon>
    </lineage>
</organism>
<dbReference type="Pfam" id="PF00560">
    <property type="entry name" value="LRR_1"/>
    <property type="match status" value="1"/>
</dbReference>
<gene>
    <name evidence="5" type="ORF">RIF29_00660</name>
</gene>
<dbReference type="PANTHER" id="PTHR48062">
    <property type="entry name" value="RECEPTOR-LIKE PROTEIN 14"/>
    <property type="match status" value="1"/>
</dbReference>
<feature type="signal peptide" evidence="4">
    <location>
        <begin position="1"/>
        <end position="17"/>
    </location>
</feature>
<dbReference type="Proteomes" id="UP001372338">
    <property type="component" value="Unassembled WGS sequence"/>
</dbReference>
<keyword evidence="6" id="KW-1185">Reference proteome</keyword>
<dbReference type="PANTHER" id="PTHR48062:SF21">
    <property type="entry name" value="RECEPTOR-LIKE PROTEIN 12"/>
    <property type="match status" value="1"/>
</dbReference>
<evidence type="ECO:0000313" key="5">
    <source>
        <dbReference type="EMBL" id="KAK7287387.1"/>
    </source>
</evidence>
<evidence type="ECO:0000256" key="2">
    <source>
        <dbReference type="ARBA" id="ARBA00022614"/>
    </source>
</evidence>
<dbReference type="InterPro" id="IPR032675">
    <property type="entry name" value="LRR_dom_sf"/>
</dbReference>
<dbReference type="Gene3D" id="3.80.10.10">
    <property type="entry name" value="Ribonuclease Inhibitor"/>
    <property type="match status" value="1"/>
</dbReference>
<dbReference type="InterPro" id="IPR001611">
    <property type="entry name" value="Leu-rich_rpt"/>
</dbReference>
<evidence type="ECO:0000256" key="1">
    <source>
        <dbReference type="ARBA" id="ARBA00009592"/>
    </source>
</evidence>